<keyword evidence="3" id="KW-1185">Reference proteome</keyword>
<dbReference type="Proteomes" id="UP001152523">
    <property type="component" value="Unassembled WGS sequence"/>
</dbReference>
<dbReference type="AlphaFoldDB" id="A0AAV0EQX8"/>
<protein>
    <submittedName>
        <fullName evidence="2">Uncharacterized protein</fullName>
    </submittedName>
</protein>
<sequence length="106" mass="11574">MTMKVTYGLTASQGRNQGSEQVLPPPFAGDVFGSFCWCVTRWGSLVQTSPASLDSLPPSNIVAAAAAHVPRRLSVDLSLPEDLRLCGVCPPLRDQSKQRSKIKYWK</sequence>
<reference evidence="2" key="1">
    <citation type="submission" date="2022-07" db="EMBL/GenBank/DDBJ databases">
        <authorList>
            <person name="Macas J."/>
            <person name="Novak P."/>
            <person name="Neumann P."/>
        </authorList>
    </citation>
    <scope>NUCLEOTIDE SEQUENCE</scope>
</reference>
<evidence type="ECO:0000313" key="2">
    <source>
        <dbReference type="EMBL" id="CAH9125610.1"/>
    </source>
</evidence>
<evidence type="ECO:0000313" key="3">
    <source>
        <dbReference type="Proteomes" id="UP001152523"/>
    </source>
</evidence>
<comment type="caution">
    <text evidence="2">The sequence shown here is derived from an EMBL/GenBank/DDBJ whole genome shotgun (WGS) entry which is preliminary data.</text>
</comment>
<organism evidence="2 3">
    <name type="scientific">Cuscuta epithymum</name>
    <dbReference type="NCBI Taxonomy" id="186058"/>
    <lineage>
        <taxon>Eukaryota</taxon>
        <taxon>Viridiplantae</taxon>
        <taxon>Streptophyta</taxon>
        <taxon>Embryophyta</taxon>
        <taxon>Tracheophyta</taxon>
        <taxon>Spermatophyta</taxon>
        <taxon>Magnoliopsida</taxon>
        <taxon>eudicotyledons</taxon>
        <taxon>Gunneridae</taxon>
        <taxon>Pentapetalae</taxon>
        <taxon>asterids</taxon>
        <taxon>lamiids</taxon>
        <taxon>Solanales</taxon>
        <taxon>Convolvulaceae</taxon>
        <taxon>Cuscuteae</taxon>
        <taxon>Cuscuta</taxon>
        <taxon>Cuscuta subgen. Cuscuta</taxon>
    </lineage>
</organism>
<evidence type="ECO:0000256" key="1">
    <source>
        <dbReference type="SAM" id="MobiDB-lite"/>
    </source>
</evidence>
<feature type="region of interest" description="Disordered" evidence="1">
    <location>
        <begin position="1"/>
        <end position="20"/>
    </location>
</feature>
<name>A0AAV0EQX8_9ASTE</name>
<accession>A0AAV0EQX8</accession>
<gene>
    <name evidence="2" type="ORF">CEPIT_LOCUS26895</name>
</gene>
<feature type="compositionally biased region" description="Polar residues" evidence="1">
    <location>
        <begin position="9"/>
        <end position="20"/>
    </location>
</feature>
<proteinExistence type="predicted"/>
<dbReference type="EMBL" id="CAMAPF010000938">
    <property type="protein sequence ID" value="CAH9125610.1"/>
    <property type="molecule type" value="Genomic_DNA"/>
</dbReference>